<evidence type="ECO:0000313" key="2">
    <source>
        <dbReference type="EMBL" id="RWX78657.1"/>
    </source>
</evidence>
<comment type="caution">
    <text evidence="2">The sequence shown here is derived from an EMBL/GenBank/DDBJ whole genome shotgun (WGS) entry which is preliminary data.</text>
</comment>
<evidence type="ECO:0000259" key="1">
    <source>
        <dbReference type="PROSITE" id="PS51186"/>
    </source>
</evidence>
<accession>A0A444LIB7</accession>
<dbReference type="GO" id="GO:0016747">
    <property type="term" value="F:acyltransferase activity, transferring groups other than amino-acyl groups"/>
    <property type="evidence" value="ECO:0007669"/>
    <property type="project" value="InterPro"/>
</dbReference>
<name>A0A444LIB7_9HYPH</name>
<protein>
    <submittedName>
        <fullName evidence="2">GNAT family N-acetyltransferase</fullName>
    </submittedName>
</protein>
<dbReference type="OrthoDB" id="9787920at2"/>
<dbReference type="Gene3D" id="3.40.630.30">
    <property type="match status" value="1"/>
</dbReference>
<dbReference type="SUPFAM" id="SSF55729">
    <property type="entry name" value="Acyl-CoA N-acyltransferases (Nat)"/>
    <property type="match status" value="1"/>
</dbReference>
<gene>
    <name evidence="2" type="ORF">EPK99_08650</name>
</gene>
<organism evidence="2 3">
    <name type="scientific">Neorhizobium lilium</name>
    <dbReference type="NCBI Taxonomy" id="2503024"/>
    <lineage>
        <taxon>Bacteria</taxon>
        <taxon>Pseudomonadati</taxon>
        <taxon>Pseudomonadota</taxon>
        <taxon>Alphaproteobacteria</taxon>
        <taxon>Hyphomicrobiales</taxon>
        <taxon>Rhizobiaceae</taxon>
        <taxon>Rhizobium/Agrobacterium group</taxon>
        <taxon>Neorhizobium</taxon>
    </lineage>
</organism>
<dbReference type="EMBL" id="SBIP01000002">
    <property type="protein sequence ID" value="RWX78657.1"/>
    <property type="molecule type" value="Genomic_DNA"/>
</dbReference>
<reference evidence="2 3" key="1">
    <citation type="submission" date="2019-01" db="EMBL/GenBank/DDBJ databases">
        <title>The draft genome of Rhizobium sp. 24NR.</title>
        <authorList>
            <person name="Liu L."/>
            <person name="Liang L."/>
            <person name="Shi S."/>
            <person name="Xu L."/>
            <person name="Wang X."/>
            <person name="Li L."/>
            <person name="Zhang X."/>
        </authorList>
    </citation>
    <scope>NUCLEOTIDE SEQUENCE [LARGE SCALE GENOMIC DNA]</scope>
    <source>
        <strain evidence="2 3">24NR</strain>
    </source>
</reference>
<sequence length="138" mass="15297">MATIDLTAAPSPDELAIISEGLTSFNQMEVGPSDRQTLTVLIRDESGRAIGGLSGYTAWGWLFTQLLFIPASLQGQGWAGRILTQAEDEARRRGCHGAWIDTFNPNARKVYMRQGYEVFGELPSFVTDRTRTFLKKAL</sequence>
<dbReference type="PROSITE" id="PS51186">
    <property type="entry name" value="GNAT"/>
    <property type="match status" value="1"/>
</dbReference>
<dbReference type="Proteomes" id="UP000287687">
    <property type="component" value="Unassembled WGS sequence"/>
</dbReference>
<keyword evidence="3" id="KW-1185">Reference proteome</keyword>
<feature type="domain" description="N-acetyltransferase" evidence="1">
    <location>
        <begin position="1"/>
        <end position="138"/>
    </location>
</feature>
<dbReference type="InterPro" id="IPR016181">
    <property type="entry name" value="Acyl_CoA_acyltransferase"/>
</dbReference>
<dbReference type="CDD" id="cd04301">
    <property type="entry name" value="NAT_SF"/>
    <property type="match status" value="1"/>
</dbReference>
<keyword evidence="2" id="KW-0808">Transferase</keyword>
<dbReference type="RefSeq" id="WP_128442634.1">
    <property type="nucleotide sequence ID" value="NZ_SBIP01000002.1"/>
</dbReference>
<dbReference type="InterPro" id="IPR000182">
    <property type="entry name" value="GNAT_dom"/>
</dbReference>
<evidence type="ECO:0000313" key="3">
    <source>
        <dbReference type="Proteomes" id="UP000287687"/>
    </source>
</evidence>
<dbReference type="Pfam" id="PF00583">
    <property type="entry name" value="Acetyltransf_1"/>
    <property type="match status" value="1"/>
</dbReference>
<proteinExistence type="predicted"/>
<dbReference type="AlphaFoldDB" id="A0A444LIB7"/>